<keyword evidence="4" id="KW-0812">Transmembrane</keyword>
<protein>
    <submittedName>
        <fullName evidence="6">Conserved putative membrane protein</fullName>
    </submittedName>
</protein>
<evidence type="ECO:0000259" key="5">
    <source>
        <dbReference type="PROSITE" id="PS50106"/>
    </source>
</evidence>
<keyword evidence="2" id="KW-0378">Hydrolase</keyword>
<feature type="compositionally biased region" description="Polar residues" evidence="3">
    <location>
        <begin position="99"/>
        <end position="116"/>
    </location>
</feature>
<accession>A0A075V9X8</accession>
<dbReference type="PANTHER" id="PTHR43343">
    <property type="entry name" value="PEPTIDASE S12"/>
    <property type="match status" value="1"/>
</dbReference>
<evidence type="ECO:0000313" key="7">
    <source>
        <dbReference type="Proteomes" id="UP000028492"/>
    </source>
</evidence>
<dbReference type="InterPro" id="IPR009003">
    <property type="entry name" value="Peptidase_S1_PA"/>
</dbReference>
<dbReference type="EMBL" id="CP008953">
    <property type="protein sequence ID" value="AIG79670.1"/>
    <property type="molecule type" value="Genomic_DNA"/>
</dbReference>
<dbReference type="eggNOG" id="COG0265">
    <property type="taxonomic scope" value="Bacteria"/>
</dbReference>
<dbReference type="SMART" id="SM00228">
    <property type="entry name" value="PDZ"/>
    <property type="match status" value="1"/>
</dbReference>
<evidence type="ECO:0000313" key="6">
    <source>
        <dbReference type="EMBL" id="AIG79670.1"/>
    </source>
</evidence>
<dbReference type="HOGENOM" id="CLU_020120_3_7_11"/>
<dbReference type="InterPro" id="IPR051201">
    <property type="entry name" value="Chloro_Bact_Ser_Proteases"/>
</dbReference>
<dbReference type="AlphaFoldDB" id="A0A075V9X8"/>
<dbReference type="InterPro" id="IPR001478">
    <property type="entry name" value="PDZ"/>
</dbReference>
<dbReference type="PANTHER" id="PTHR43343:SF3">
    <property type="entry name" value="PROTEASE DO-LIKE 8, CHLOROPLASTIC"/>
    <property type="match status" value="1"/>
</dbReference>
<dbReference type="PROSITE" id="PS50106">
    <property type="entry name" value="PDZ"/>
    <property type="match status" value="1"/>
</dbReference>
<dbReference type="SUPFAM" id="SSF50156">
    <property type="entry name" value="PDZ domain-like"/>
    <property type="match status" value="1"/>
</dbReference>
<dbReference type="Gene3D" id="2.30.42.10">
    <property type="match status" value="1"/>
</dbReference>
<dbReference type="STRING" id="208439.AJAP_34315"/>
<reference evidence="6 7" key="1">
    <citation type="journal article" date="2014" name="J. Biotechnol.">
        <title>Complete genome sequence of the actinobacterium Amycolatopsis japonica MG417-CF17(T) (=DSM 44213T) producing (S,S)-N,N'-ethylenediaminedisuccinic acid.</title>
        <authorList>
            <person name="Stegmann E."/>
            <person name="Albersmeier A."/>
            <person name="Spohn M."/>
            <person name="Gert H."/>
            <person name="Weber T."/>
            <person name="Wohlleben W."/>
            <person name="Kalinowski J."/>
            <person name="Ruckert C."/>
        </authorList>
    </citation>
    <scope>NUCLEOTIDE SEQUENCE [LARGE SCALE GENOMIC DNA]</scope>
    <source>
        <strain evidence="7">MG417-CF17 (DSM 44213)</strain>
    </source>
</reference>
<feature type="region of interest" description="Disordered" evidence="3">
    <location>
        <begin position="1"/>
        <end position="145"/>
    </location>
</feature>
<dbReference type="Pfam" id="PF13180">
    <property type="entry name" value="PDZ_2"/>
    <property type="match status" value="1"/>
</dbReference>
<name>A0A075V9X8_9PSEU</name>
<organism evidence="6 7">
    <name type="scientific">Amycolatopsis japonica</name>
    <dbReference type="NCBI Taxonomy" id="208439"/>
    <lineage>
        <taxon>Bacteria</taxon>
        <taxon>Bacillati</taxon>
        <taxon>Actinomycetota</taxon>
        <taxon>Actinomycetes</taxon>
        <taxon>Pseudonocardiales</taxon>
        <taxon>Pseudonocardiaceae</taxon>
        <taxon>Amycolatopsis</taxon>
        <taxon>Amycolatopsis japonica group</taxon>
    </lineage>
</organism>
<dbReference type="InterPro" id="IPR036034">
    <property type="entry name" value="PDZ_sf"/>
</dbReference>
<keyword evidence="4" id="KW-0472">Membrane</keyword>
<feature type="compositionally biased region" description="Polar residues" evidence="3">
    <location>
        <begin position="1"/>
        <end position="10"/>
    </location>
</feature>
<evidence type="ECO:0000256" key="3">
    <source>
        <dbReference type="SAM" id="MobiDB-lite"/>
    </source>
</evidence>
<dbReference type="PRINTS" id="PR00834">
    <property type="entry name" value="PROTEASES2C"/>
</dbReference>
<keyword evidence="7" id="KW-1185">Reference proteome</keyword>
<gene>
    <name evidence="6" type="ORF">AJAP_34315</name>
</gene>
<dbReference type="GO" id="GO:0006508">
    <property type="term" value="P:proteolysis"/>
    <property type="evidence" value="ECO:0007669"/>
    <property type="project" value="UniProtKB-KW"/>
</dbReference>
<evidence type="ECO:0000256" key="1">
    <source>
        <dbReference type="ARBA" id="ARBA00022670"/>
    </source>
</evidence>
<dbReference type="InterPro" id="IPR001940">
    <property type="entry name" value="Peptidase_S1C"/>
</dbReference>
<evidence type="ECO:0000256" key="2">
    <source>
        <dbReference type="ARBA" id="ARBA00022801"/>
    </source>
</evidence>
<keyword evidence="4" id="KW-1133">Transmembrane helix</keyword>
<feature type="domain" description="PDZ" evidence="5">
    <location>
        <begin position="411"/>
        <end position="502"/>
    </location>
</feature>
<dbReference type="GO" id="GO:0004252">
    <property type="term" value="F:serine-type endopeptidase activity"/>
    <property type="evidence" value="ECO:0007669"/>
    <property type="project" value="InterPro"/>
</dbReference>
<dbReference type="Proteomes" id="UP000028492">
    <property type="component" value="Chromosome"/>
</dbReference>
<dbReference type="KEGG" id="aja:AJAP_34315"/>
<proteinExistence type="predicted"/>
<evidence type="ECO:0000256" key="4">
    <source>
        <dbReference type="SAM" id="Phobius"/>
    </source>
</evidence>
<keyword evidence="1" id="KW-0645">Protease</keyword>
<dbReference type="Pfam" id="PF13365">
    <property type="entry name" value="Trypsin_2"/>
    <property type="match status" value="1"/>
</dbReference>
<dbReference type="Gene3D" id="2.40.10.120">
    <property type="match status" value="1"/>
</dbReference>
<sequence length="514" mass="51837">MMTEQPNAKPQQPGDPAGDRLAPRPLARPAVDPAQAATFGRPHGVDGAFDKLYQPSPNGQPAPGLNLAPPTPESLAEAFRRPPGAEGVVLERPHGTNGSGPSSNGAEDPLWTTTSDPWRDPGSGAVLAGPAVQQDTEEEKQAKRPQGALLSLPEVLFGRRVQTKALAMLAAVALVIGAVGGLIGWWFADTGTELTGQASISEADAAKERPAGSIADIAHRVAPAVVSLEVFKPGADAGQQGSGVVIDNQGYVLTNEHVISAATADAATKVTAVFFDGKRVEAKVVGADAKTDLAVVKVDVKNLTALQVGKSSDLAVGDSVIAVGSPLALQNSVTAGIVSALNRPVTAGGDGGSAPVIYEAIQTDAAINHGNSGGALVDATGALVGINSAIRSSSAEGGSIGIGFAIPSDYAVKIAKTLIKDGKVVHPDIGINASSTVAGSSTMGAQVRNVAPGGPAASAGIKEGDVITEVGGRLVRDSAELLVAVRAREVGEVVPVRLVRDGSSLVVDVKLASD</sequence>
<dbReference type="SUPFAM" id="SSF50494">
    <property type="entry name" value="Trypsin-like serine proteases"/>
    <property type="match status" value="1"/>
</dbReference>
<feature type="transmembrane region" description="Helical" evidence="4">
    <location>
        <begin position="166"/>
        <end position="188"/>
    </location>
</feature>